<dbReference type="EMBL" id="MDET01000009">
    <property type="protein sequence ID" value="OQM76219.1"/>
    <property type="molecule type" value="Genomic_DNA"/>
</dbReference>
<gene>
    <name evidence="1" type="ORF">BFN67_15085</name>
</gene>
<name>A0A1V8RT78_9HYPH</name>
<reference evidence="1 2" key="1">
    <citation type="journal article" date="2016" name="Int. J. Syst. Evol. Microbiol.">
        <title>Pseudaminobacter manganicus sp. nov., isolated from sludge of a manganese mine.</title>
        <authorList>
            <person name="Li J."/>
            <person name="Huang J."/>
            <person name="Liao S."/>
            <person name="Wang G."/>
        </authorList>
    </citation>
    <scope>NUCLEOTIDE SEQUENCE [LARGE SCALE GENOMIC DNA]</scope>
    <source>
        <strain evidence="1 2">JH-7</strain>
    </source>
</reference>
<organism evidence="1 2">
    <name type="scientific">Manganibacter manganicus</name>
    <dbReference type="NCBI Taxonomy" id="1873176"/>
    <lineage>
        <taxon>Bacteria</taxon>
        <taxon>Pseudomonadati</taxon>
        <taxon>Pseudomonadota</taxon>
        <taxon>Alphaproteobacteria</taxon>
        <taxon>Hyphomicrobiales</taxon>
        <taxon>Phyllobacteriaceae</taxon>
        <taxon>Manganibacter</taxon>
    </lineage>
</organism>
<proteinExistence type="predicted"/>
<protein>
    <submittedName>
        <fullName evidence="1">Uncharacterized protein</fullName>
    </submittedName>
</protein>
<comment type="caution">
    <text evidence="1">The sequence shown here is derived from an EMBL/GenBank/DDBJ whole genome shotgun (WGS) entry which is preliminary data.</text>
</comment>
<dbReference type="Proteomes" id="UP000191905">
    <property type="component" value="Unassembled WGS sequence"/>
</dbReference>
<evidence type="ECO:0000313" key="1">
    <source>
        <dbReference type="EMBL" id="OQM76219.1"/>
    </source>
</evidence>
<dbReference type="AlphaFoldDB" id="A0A1V8RT78"/>
<sequence length="66" mass="6431">MDADLLSGSYGANNLLTADLGPDGFGPILTGTILGGGDNPLDLQLLGTPISDLLGGDGGLLGGLHL</sequence>
<accession>A0A1V8RT78</accession>
<evidence type="ECO:0000313" key="2">
    <source>
        <dbReference type="Proteomes" id="UP000191905"/>
    </source>
</evidence>
<keyword evidence="2" id="KW-1185">Reference proteome</keyword>